<dbReference type="OrthoDB" id="448954at2759"/>
<sequence length="249" mass="29787">MACKCVRIREIFRTLLYIKNLPYRLNKQNIFQTKINILNSTPPVPFYLKKYSSYKCWNCEFGSERFSLKCPNCQKIQNPDKRCNLFDVLDQQVVYDLDETELKRVYKNLQVEFHPDKYGQSSEKELFMAENLSSLINKAYFTLADPYERGMYILHLKNVDTSESDIELNRDFLMEVMERNEELEKLIGSQRLDEFDEEINKNITEISENISNAFKAKDFVMMKAELQRMKYYISIRNRIKNMKNKFSDI</sequence>
<dbReference type="GO" id="GO:0044571">
    <property type="term" value="P:[2Fe-2S] cluster assembly"/>
    <property type="evidence" value="ECO:0007669"/>
    <property type="project" value="InterPro"/>
</dbReference>
<dbReference type="OMA" id="LMFIERF"/>
<protein>
    <recommendedName>
        <fullName evidence="3">J domain-containing protein</fullName>
    </recommendedName>
</protein>
<name>A0A8I6S4J6_CIMLE</name>
<comment type="similarity">
    <text evidence="1">Belongs to the HscB family.</text>
</comment>
<dbReference type="GO" id="GO:0001671">
    <property type="term" value="F:ATPase activator activity"/>
    <property type="evidence" value="ECO:0007669"/>
    <property type="project" value="InterPro"/>
</dbReference>
<dbReference type="PROSITE" id="PS50076">
    <property type="entry name" value="DNAJ_2"/>
    <property type="match status" value="1"/>
</dbReference>
<dbReference type="CDD" id="cd06257">
    <property type="entry name" value="DnaJ"/>
    <property type="match status" value="1"/>
</dbReference>
<evidence type="ECO:0000256" key="1">
    <source>
        <dbReference type="ARBA" id="ARBA00010476"/>
    </source>
</evidence>
<keyword evidence="5" id="KW-1185">Reference proteome</keyword>
<dbReference type="InterPro" id="IPR036869">
    <property type="entry name" value="J_dom_sf"/>
</dbReference>
<proteinExistence type="inferred from homology"/>
<dbReference type="GO" id="GO:0051259">
    <property type="term" value="P:protein complex oligomerization"/>
    <property type="evidence" value="ECO:0007669"/>
    <property type="project" value="InterPro"/>
</dbReference>
<dbReference type="SUPFAM" id="SSF46565">
    <property type="entry name" value="Chaperone J-domain"/>
    <property type="match status" value="1"/>
</dbReference>
<evidence type="ECO:0000256" key="2">
    <source>
        <dbReference type="ARBA" id="ARBA00023186"/>
    </source>
</evidence>
<organism evidence="4 5">
    <name type="scientific">Cimex lectularius</name>
    <name type="common">Bed bug</name>
    <name type="synonym">Acanthia lectularia</name>
    <dbReference type="NCBI Taxonomy" id="79782"/>
    <lineage>
        <taxon>Eukaryota</taxon>
        <taxon>Metazoa</taxon>
        <taxon>Ecdysozoa</taxon>
        <taxon>Arthropoda</taxon>
        <taxon>Hexapoda</taxon>
        <taxon>Insecta</taxon>
        <taxon>Pterygota</taxon>
        <taxon>Neoptera</taxon>
        <taxon>Paraneoptera</taxon>
        <taxon>Hemiptera</taxon>
        <taxon>Heteroptera</taxon>
        <taxon>Panheteroptera</taxon>
        <taxon>Cimicomorpha</taxon>
        <taxon>Cimicidae</taxon>
        <taxon>Cimex</taxon>
    </lineage>
</organism>
<dbReference type="InterPro" id="IPR001623">
    <property type="entry name" value="DnaJ_domain"/>
</dbReference>
<dbReference type="Proteomes" id="UP000494040">
    <property type="component" value="Unassembled WGS sequence"/>
</dbReference>
<accession>A0A8I6S4J6</accession>
<keyword evidence="2" id="KW-0143">Chaperone</keyword>
<dbReference type="SUPFAM" id="SSF47144">
    <property type="entry name" value="HSC20 (HSCB), C-terminal oligomerisation domain"/>
    <property type="match status" value="1"/>
</dbReference>
<dbReference type="InterPro" id="IPR004640">
    <property type="entry name" value="HscB"/>
</dbReference>
<evidence type="ECO:0000313" key="4">
    <source>
        <dbReference type="EnsemblMetazoa" id="XP_014253252.1"/>
    </source>
</evidence>
<dbReference type="Pfam" id="PF00226">
    <property type="entry name" value="DnaJ"/>
    <property type="match status" value="1"/>
</dbReference>
<dbReference type="AlphaFoldDB" id="A0A8I6S4J6"/>
<dbReference type="KEGG" id="clec:106668744"/>
<dbReference type="Gene3D" id="1.20.1280.20">
    <property type="entry name" value="HscB, C-terminal domain"/>
    <property type="match status" value="1"/>
</dbReference>
<dbReference type="GO" id="GO:0051087">
    <property type="term" value="F:protein-folding chaperone binding"/>
    <property type="evidence" value="ECO:0007669"/>
    <property type="project" value="InterPro"/>
</dbReference>
<dbReference type="InterPro" id="IPR009073">
    <property type="entry name" value="HscB_oligo_C"/>
</dbReference>
<evidence type="ECO:0000313" key="5">
    <source>
        <dbReference type="Proteomes" id="UP000494040"/>
    </source>
</evidence>
<dbReference type="Pfam" id="PF07743">
    <property type="entry name" value="HSCB_C"/>
    <property type="match status" value="1"/>
</dbReference>
<feature type="domain" description="J" evidence="3">
    <location>
        <begin position="84"/>
        <end position="156"/>
    </location>
</feature>
<dbReference type="NCBIfam" id="TIGR00714">
    <property type="entry name" value="hscB"/>
    <property type="match status" value="1"/>
</dbReference>
<dbReference type="PANTHER" id="PTHR14021:SF15">
    <property type="entry name" value="IRON-SULFUR CLUSTER CO-CHAPERONE PROTEIN HSCB"/>
    <property type="match status" value="1"/>
</dbReference>
<dbReference type="GO" id="GO:0005739">
    <property type="term" value="C:mitochondrion"/>
    <property type="evidence" value="ECO:0007669"/>
    <property type="project" value="TreeGrafter"/>
</dbReference>
<dbReference type="Gene3D" id="1.10.287.110">
    <property type="entry name" value="DnaJ domain"/>
    <property type="match status" value="1"/>
</dbReference>
<dbReference type="EnsemblMetazoa" id="XM_014397766.1">
    <property type="protein sequence ID" value="XP_014253252.1"/>
    <property type="gene ID" value="LOC106668744"/>
</dbReference>
<gene>
    <name evidence="4" type="primary">106668744</name>
</gene>
<reference evidence="4" key="1">
    <citation type="submission" date="2022-01" db="UniProtKB">
        <authorList>
            <consortium name="EnsemblMetazoa"/>
        </authorList>
    </citation>
    <scope>IDENTIFICATION</scope>
</reference>
<dbReference type="InterPro" id="IPR036386">
    <property type="entry name" value="HscB_C_sf"/>
</dbReference>
<dbReference type="PANTHER" id="PTHR14021">
    <property type="entry name" value="IRON-SULFUR CLUSTER CO-CHAPERONE PROTEIN HSCB"/>
    <property type="match status" value="1"/>
</dbReference>
<evidence type="ECO:0000259" key="3">
    <source>
        <dbReference type="PROSITE" id="PS50076"/>
    </source>
</evidence>